<proteinExistence type="predicted"/>
<protein>
    <submittedName>
        <fullName evidence="1">Uncharacterized protein</fullName>
    </submittedName>
</protein>
<gene>
    <name evidence="1" type="ORF">An08g05810</name>
</gene>
<reference evidence="1" key="2">
    <citation type="submission" date="2025-08" db="UniProtKB">
        <authorList>
            <consortium name="RefSeq"/>
        </authorList>
    </citation>
    <scope>IDENTIFICATION</scope>
</reference>
<accession>A0AAJ8BXI2</accession>
<reference evidence="1" key="1">
    <citation type="submission" date="2025-02" db="EMBL/GenBank/DDBJ databases">
        <authorList>
            <consortium name="NCBI Genome Project"/>
        </authorList>
    </citation>
    <scope>NUCLEOTIDE SEQUENCE</scope>
</reference>
<dbReference type="VEuPathDB" id="FungiDB:An08g05810"/>
<name>A0AAJ8BXI2_ASPNG</name>
<evidence type="ECO:0000313" key="1">
    <source>
        <dbReference type="RefSeq" id="XP_059604065.1"/>
    </source>
</evidence>
<dbReference type="KEGG" id="ang:An08g05810"/>
<dbReference type="AlphaFoldDB" id="A0AAJ8BXI2"/>
<dbReference type="RefSeq" id="XP_059604065.1">
    <property type="nucleotide sequence ID" value="XM_059749087.1"/>
</dbReference>
<dbReference type="GeneID" id="84591695"/>
<sequence>MANAFRHNHRLSRWLEVGQASRSAVYRACVGLAPCEGHGKRMARAEFFELRPSILALE</sequence>
<organism evidence="1">
    <name type="scientific">Aspergillus niger</name>
    <dbReference type="NCBI Taxonomy" id="5061"/>
    <lineage>
        <taxon>Eukaryota</taxon>
        <taxon>Fungi</taxon>
        <taxon>Dikarya</taxon>
        <taxon>Ascomycota</taxon>
        <taxon>Pezizomycotina</taxon>
        <taxon>Eurotiomycetes</taxon>
        <taxon>Eurotiomycetidae</taxon>
        <taxon>Eurotiales</taxon>
        <taxon>Aspergillaceae</taxon>
        <taxon>Aspergillus</taxon>
        <taxon>Aspergillus subgen. Circumdati</taxon>
    </lineage>
</organism>